<dbReference type="SUPFAM" id="SSF47413">
    <property type="entry name" value="lambda repressor-like DNA-binding domains"/>
    <property type="match status" value="1"/>
</dbReference>
<evidence type="ECO:0000313" key="5">
    <source>
        <dbReference type="EMBL" id="MFD2257622.1"/>
    </source>
</evidence>
<dbReference type="Gene3D" id="3.40.50.2300">
    <property type="match status" value="2"/>
</dbReference>
<dbReference type="InterPro" id="IPR000843">
    <property type="entry name" value="HTH_LacI"/>
</dbReference>
<sequence length="332" mass="36653">MSGKTTITDIAKALNVSTATVSRALNSSRLVTTEVAELVCRTAEEMGYKKRAIRRHRGRAILNVKLILPRHDEAERTLFYDLSALINGVQSGFTECGINLLCETASKDFKLYPHKKGGDINGFLFAFNQPSPETIAELRSTKTPFAIINRSYEDLPCIASENARGMESLIDHLLARGRYEKLKPCYLTIKEMGQVCDERRLGLAASCKEKGIDFSMENDVYIYESIPAIDSAAAKELAAKYNAILCMNDIMGTVLLTELDRLNIRVPDDLSVTGFDNSPVRKLSRPMLTTVSMPVAELAKAAAARLETEIIEHFSPEAVIRVPGTLMLGEST</sequence>
<dbReference type="Pfam" id="PF00356">
    <property type="entry name" value="LacI"/>
    <property type="match status" value="1"/>
</dbReference>
<dbReference type="GO" id="GO:0003677">
    <property type="term" value="F:DNA binding"/>
    <property type="evidence" value="ECO:0007669"/>
    <property type="project" value="UniProtKB-KW"/>
</dbReference>
<dbReference type="Gene3D" id="1.10.260.40">
    <property type="entry name" value="lambda repressor-like DNA-binding domains"/>
    <property type="match status" value="1"/>
</dbReference>
<dbReference type="SUPFAM" id="SSF53822">
    <property type="entry name" value="Periplasmic binding protein-like I"/>
    <property type="match status" value="1"/>
</dbReference>
<evidence type="ECO:0000313" key="6">
    <source>
        <dbReference type="Proteomes" id="UP001597375"/>
    </source>
</evidence>
<protein>
    <submittedName>
        <fullName evidence="5">LacI family DNA-binding transcriptional regulator</fullName>
    </submittedName>
</protein>
<dbReference type="InterPro" id="IPR010982">
    <property type="entry name" value="Lambda_DNA-bd_dom_sf"/>
</dbReference>
<organism evidence="5 6">
    <name type="scientific">Luteolibacter algae</name>
    <dbReference type="NCBI Taxonomy" id="454151"/>
    <lineage>
        <taxon>Bacteria</taxon>
        <taxon>Pseudomonadati</taxon>
        <taxon>Verrucomicrobiota</taxon>
        <taxon>Verrucomicrobiia</taxon>
        <taxon>Verrucomicrobiales</taxon>
        <taxon>Verrucomicrobiaceae</taxon>
        <taxon>Luteolibacter</taxon>
    </lineage>
</organism>
<dbReference type="SMART" id="SM00354">
    <property type="entry name" value="HTH_LACI"/>
    <property type="match status" value="1"/>
</dbReference>
<evidence type="ECO:0000256" key="1">
    <source>
        <dbReference type="ARBA" id="ARBA00023015"/>
    </source>
</evidence>
<reference evidence="6" key="1">
    <citation type="journal article" date="2019" name="Int. J. Syst. Evol. Microbiol.">
        <title>The Global Catalogue of Microorganisms (GCM) 10K type strain sequencing project: providing services to taxonomists for standard genome sequencing and annotation.</title>
        <authorList>
            <consortium name="The Broad Institute Genomics Platform"/>
            <consortium name="The Broad Institute Genome Sequencing Center for Infectious Disease"/>
            <person name="Wu L."/>
            <person name="Ma J."/>
        </authorList>
    </citation>
    <scope>NUCLEOTIDE SEQUENCE [LARGE SCALE GENOMIC DNA]</scope>
    <source>
        <strain evidence="6">CGMCC 4.7106</strain>
    </source>
</reference>
<dbReference type="PANTHER" id="PTHR30146:SF138">
    <property type="entry name" value="TRANSCRIPTIONAL REGULATORY PROTEIN"/>
    <property type="match status" value="1"/>
</dbReference>
<keyword evidence="1" id="KW-0805">Transcription regulation</keyword>
<keyword evidence="3" id="KW-0804">Transcription</keyword>
<dbReference type="InterPro" id="IPR046335">
    <property type="entry name" value="LacI/GalR-like_sensor"/>
</dbReference>
<dbReference type="Pfam" id="PF13377">
    <property type="entry name" value="Peripla_BP_3"/>
    <property type="match status" value="1"/>
</dbReference>
<dbReference type="Proteomes" id="UP001597375">
    <property type="component" value="Unassembled WGS sequence"/>
</dbReference>
<dbReference type="PANTHER" id="PTHR30146">
    <property type="entry name" value="LACI-RELATED TRANSCRIPTIONAL REPRESSOR"/>
    <property type="match status" value="1"/>
</dbReference>
<accession>A0ABW5D9L0</accession>
<name>A0ABW5D9L0_9BACT</name>
<dbReference type="EMBL" id="JBHUIT010000031">
    <property type="protein sequence ID" value="MFD2257622.1"/>
    <property type="molecule type" value="Genomic_DNA"/>
</dbReference>
<proteinExistence type="predicted"/>
<dbReference type="InterPro" id="IPR028082">
    <property type="entry name" value="Peripla_BP_I"/>
</dbReference>
<evidence type="ECO:0000256" key="3">
    <source>
        <dbReference type="ARBA" id="ARBA00023163"/>
    </source>
</evidence>
<evidence type="ECO:0000256" key="2">
    <source>
        <dbReference type="ARBA" id="ARBA00023125"/>
    </source>
</evidence>
<dbReference type="PROSITE" id="PS50932">
    <property type="entry name" value="HTH_LACI_2"/>
    <property type="match status" value="1"/>
</dbReference>
<feature type="domain" description="HTH lacI-type" evidence="4">
    <location>
        <begin position="5"/>
        <end position="59"/>
    </location>
</feature>
<keyword evidence="2 5" id="KW-0238">DNA-binding</keyword>
<gene>
    <name evidence="5" type="ORF">ACFSSA_13145</name>
</gene>
<dbReference type="CDD" id="cd06267">
    <property type="entry name" value="PBP1_LacI_sugar_binding-like"/>
    <property type="match status" value="1"/>
</dbReference>
<dbReference type="CDD" id="cd01392">
    <property type="entry name" value="HTH_LacI"/>
    <property type="match status" value="1"/>
</dbReference>
<comment type="caution">
    <text evidence="5">The sequence shown here is derived from an EMBL/GenBank/DDBJ whole genome shotgun (WGS) entry which is preliminary data.</text>
</comment>
<dbReference type="RefSeq" id="WP_386820943.1">
    <property type="nucleotide sequence ID" value="NZ_JBHUIT010000031.1"/>
</dbReference>
<evidence type="ECO:0000259" key="4">
    <source>
        <dbReference type="PROSITE" id="PS50932"/>
    </source>
</evidence>
<keyword evidence="6" id="KW-1185">Reference proteome</keyword>